<dbReference type="Pfam" id="PF04196">
    <property type="entry name" value="Bunya_RdRp"/>
    <property type="match status" value="1"/>
</dbReference>
<keyword evidence="3" id="KW-0696">RNA-directed RNA polymerase</keyword>
<name>A0A1L3KPP7_9VIRU</name>
<dbReference type="GO" id="GO:0006351">
    <property type="term" value="P:DNA-templated transcription"/>
    <property type="evidence" value="ECO:0007669"/>
    <property type="project" value="InterPro"/>
</dbReference>
<sequence length="2875" mass="330852">MEEEGAVADWAEDTEEGEGYIWDNQGVPEASDGLRLENRTTEDLKERMAEIVSDIEKVQNRISNLLDSKPDFDIFWLSERVLDMEAPSEFVEMSKALRQQEILSEEMRRISNLIEKRMERVGREIPVYHLDDSISTGGGIRTADRLVDKFNHSRREATVNFGRPLGGVINKEMEANKENLQADVDRPTTAEVEQTRDVLNTIDRSGLALTEGRVPASSYVTILNYNDAIEKIQTSKERLTEHFNAIQCKEEVSVIDIINEIDLYYFLRHEVLNILVHQSLGVQYGHEKKIRYTLSDYLIVMGANALYEALYEENNTNYTSSKELEEIAVIKKGMEKTPDFFGPLPDNDRMVLMDVSVGYGSHEQTKSKQEKYGPILDALSYFGISIDYLHYHADLSVGNFVEISELNTDVTVEFPWEMIREVEDVVNGIKNTGPKEILDSLQSRDGSNNTFEPILSEEAMYWAEGLPDKIREVFTEEDAARLLYIVENASIDTTKNLHDMLGKKYVNNVKEFVKNEEISFNKKVLERVDTATFNKSIEEHSRLMGESFEVRVEPKSYTPVLYTIGVRMSHKEQNLYKTIEYKDPKHRDLKFWCKILHSKPTQENYDADAYVWLEMLKNMFKVFDTDPDVFSELKLCKTGLDINKDVVDREPIEAEFNKKVEGMNEDGRVSETFKKVIAYKKAGVFGFNKNECIYFPKPSRYKEVVEELAGIGAKKKKPSTGTERQWTLDYRNKVYTTAFDSEIKGFIHGKTYGELMGFAEGISKGFTNFLMLSNQHKDFKVVHTGDLRNIIIACPCGGSGVKEGDNLYFMLTLIPHEYIKIEKKHVFGLQNVAYKFRLKSDSFGPDELLYISKPFRLSNNRIQNLMESLSAFETALEVINYNIESRDEGEILYQENQPTNLDDLEQAEEAEEEEETFAEKLEENHKEKYQKHMRNLTLDQINSFKRTETEKEQKVMYPRIRRPMFEPPKNCEDSSIQFSKDSMVKKDYELVVGTILCCVLSQNIRISNYLDGGRYMLPNCVGTHSGVHHYLLDSLVTPCQSILDCKLMKNLIEACRFNIEKGPEQKSTALIFSGTEMLENQRTYVHWPSKGLLKIEYNNPNQLTRELNTLFFCVKKGLHPDTLNKIKLNTKILEVQKQQEKDGVNPGGRRLEDYLKGKFARSDYNVEAVMASTYMALRGVHDKQKVRDKFKYVMDGRCISQPTFISSKSQLSNLETRKEEIFKIRTWQAKEVDLVKERLRDLEEMIRPYKELLEKGDLNIAETAEFEALISEVEDLADYGIIKEFDPDFFEEWQRQSRIFLQERKVNVGKSTQDRILKNLEAKLSEVNESEHVFKELQLSHAQLNDLKFDTETGKILTFSEFRMRDERKLKAKTGGQVGEVYVRDKVVNVTARFAELERVCKEQNYDLGHMLVKTVTSGRKAVVTADSKKQRTPEDREIYIGNDVSKYATYMIECLMSGLCKQLPGELISVSGDNKILEIQKQVKLINQYHNSMLKKAKGGKLKSGNNHKFFANLDMTKWSPKDNLYKFIWVIAFLDFLTKKEKFFFMRLILILSEKLLYIDPSLLLKMSEKDQNELYDEVIREMTDNFRVCFIPITFNWFQGFLNYLSSFVHYGATLVLSECLQLLFDHCMYTPLVHSDDHLSMVSVNTSMTYDDSVSRFLRTLTTVFTLNTMEPSVKKSYVAKETAELVSERNVHGVQESDWSKPLMSAESALPCTGLKEDMSAVLSKVQEAAAKGAPSHTLKTVCYRHIVEVRQMYGIETKNPFAEALGIPVGELPLFMGGNYHGTHTSLVLGAARAADGYTFASALPVSADPIGDKIKTEKLKTPDMQWSVHKADGTVDVSNVKLRLLHLSLWQTVDSSDIIRSDIAGGINPFLFTSMRTIPPTDDLAYDYREDYYATQIQRYDKRRLTANILKPTLQHDVIIWLKRMFTKKDFLVGLKSMMSIQRMIQRRMQSKQPMVFIKKLLGDNQDITVNYFMSSNRRYTANPIEGREELNDLERYTQVHKKRPLTVAEVAQLMAEMVKTVQFDEKKLRDLADFLYYPYQILQLDKTLPKNEIVIRRIDNRIVKRPVYSPNISYSSTFKNPITLVLQYTFDKDVFQMEHAEKSYNDKIIESDSRRLTKELGGHVSLIKTAPNMARKLMEQVMRSSVTRTGKIIYMYRSANSGVINQYLSVLGSLAGEPYYAELMLKKPWIMDKGKLQNLMDVDQVLLVDAVKALSNVIAGFLLLDDMRSTDRVPYERLSKMISSLTVGKFDLRAMISDTIDARSIICARILFPIVSYMKEMYEDDKSELYNLATSGRIQMEPGAEEISAEHFAYYEGKDATFRIRMQGRIVISIDIATRESVYSPSVSSEIEQMVDRLEKSIGGDRKRIFQVGKVTKCGVSAPGVFFLTFSNGWCRKAKLQSVVGYDTIIAGIPVTYYKKLYYQKTELITALPAIEDYKGVVYLLSDEADYEIIDGYRIVKPNAEVKETFYLKRSDRTACNYVNLLEDDWRNPKPFLVGPNGMFNFLQMIRAGMIDWIINKSRKIHITMLEPYISWEETSTNAFLEILAKGISCTLESDSHGTISLTEQESYYPGFDWFAEDIEYLLEIPEIEMPSSKEYNYMPPVTASEFFEKTLDEGESLGFSNVLQYSSDYIVKNRNVERETRLLNTDSVWGFLRTATEPYLTNEYHELLSAVLGIRTAKDRNNALFIYQWSPIDTLFSLLAYPGVFSRLFLFTHLDPKSSGPVEPVVLGQLKDNSKNNEFKKLINYLDLKGTDSGRRTAMRMARSGNIPRELVSTIENEMYRNVKRNLSELNNIRKTDSYRYFVNMEIKSSFMYGRNQRNYTPLALAEEDVDAAMADNAQIDDLLQDSQILECVNDVNSYLGI</sequence>
<feature type="domain" description="RdRp catalytic" evidence="2">
    <location>
        <begin position="1500"/>
        <end position="1682"/>
    </location>
</feature>
<feature type="region of interest" description="Disordered" evidence="1">
    <location>
        <begin position="1"/>
        <end position="24"/>
    </location>
</feature>
<dbReference type="GO" id="GO:0003968">
    <property type="term" value="F:RNA-directed RNA polymerase activity"/>
    <property type="evidence" value="ECO:0007669"/>
    <property type="project" value="UniProtKB-KW"/>
</dbReference>
<dbReference type="InterPro" id="IPR007099">
    <property type="entry name" value="RNA-dir_pol_NSvirus"/>
</dbReference>
<reference evidence="3" key="1">
    <citation type="journal article" date="2016" name="Nature">
        <title>Redefining the invertebrate RNA virosphere.</title>
        <authorList>
            <person name="Shi M."/>
            <person name="Lin X.D."/>
            <person name="Tian J.H."/>
            <person name="Chen L.J."/>
            <person name="Chen X."/>
            <person name="Li C.X."/>
            <person name="Qin X.C."/>
            <person name="Li J."/>
            <person name="Cao J.P."/>
            <person name="Eden J.S."/>
            <person name="Buchmann J."/>
            <person name="Wang W."/>
            <person name="Xu J."/>
            <person name="Holmes E.C."/>
            <person name="Zhang Y.Z."/>
        </authorList>
    </citation>
    <scope>NUCLEOTIDE SEQUENCE</scope>
    <source>
        <strain evidence="3">ZCM20815</strain>
    </source>
</reference>
<dbReference type="InterPro" id="IPR007322">
    <property type="entry name" value="RNA_pol_bunyavir"/>
</dbReference>
<evidence type="ECO:0000313" key="3">
    <source>
        <dbReference type="EMBL" id="APG79361.1"/>
    </source>
</evidence>
<dbReference type="PROSITE" id="PS50525">
    <property type="entry name" value="RDRP_SSRNA_NEG_SEG"/>
    <property type="match status" value="1"/>
</dbReference>
<dbReference type="EMBL" id="KX884871">
    <property type="protein sequence ID" value="APG79361.1"/>
    <property type="molecule type" value="Genomic_RNA"/>
</dbReference>
<accession>A0A1L3KPP7</accession>
<feature type="compositionally biased region" description="Acidic residues" evidence="1">
    <location>
        <begin position="1"/>
        <end position="18"/>
    </location>
</feature>
<protein>
    <submittedName>
        <fullName evidence="3">RNA-dependent RNA polymerase</fullName>
    </submittedName>
</protein>
<dbReference type="GO" id="GO:0039694">
    <property type="term" value="P:viral RNA genome replication"/>
    <property type="evidence" value="ECO:0007669"/>
    <property type="project" value="InterPro"/>
</dbReference>
<keyword evidence="3" id="KW-0548">Nucleotidyltransferase</keyword>
<evidence type="ECO:0000256" key="1">
    <source>
        <dbReference type="SAM" id="MobiDB-lite"/>
    </source>
</evidence>
<evidence type="ECO:0000259" key="2">
    <source>
        <dbReference type="PROSITE" id="PS50525"/>
    </source>
</evidence>
<proteinExistence type="predicted"/>
<keyword evidence="3" id="KW-0808">Transferase</keyword>
<organism evidence="3">
    <name type="scientific">Hubei orthoptera virus 2</name>
    <dbReference type="NCBI Taxonomy" id="1923010"/>
    <lineage>
        <taxon>Viruses</taxon>
        <taxon>Riboviria</taxon>
    </lineage>
</organism>